<proteinExistence type="predicted"/>
<feature type="compositionally biased region" description="Polar residues" evidence="1">
    <location>
        <begin position="35"/>
        <end position="44"/>
    </location>
</feature>
<feature type="region of interest" description="Disordered" evidence="1">
    <location>
        <begin position="31"/>
        <end position="115"/>
    </location>
</feature>
<feature type="compositionally biased region" description="Polar residues" evidence="1">
    <location>
        <begin position="50"/>
        <end position="60"/>
    </location>
</feature>
<feature type="region of interest" description="Disordered" evidence="1">
    <location>
        <begin position="754"/>
        <end position="783"/>
    </location>
</feature>
<protein>
    <submittedName>
        <fullName evidence="2">Uncharacterized protein</fullName>
    </submittedName>
</protein>
<feature type="compositionally biased region" description="Polar residues" evidence="1">
    <location>
        <begin position="294"/>
        <end position="310"/>
    </location>
</feature>
<evidence type="ECO:0000313" key="2">
    <source>
        <dbReference type="EMBL" id="CAL5133631.1"/>
    </source>
</evidence>
<feature type="compositionally biased region" description="Basic and acidic residues" evidence="1">
    <location>
        <begin position="582"/>
        <end position="607"/>
    </location>
</feature>
<accession>A0AAV2TBY4</accession>
<feature type="region of interest" description="Disordered" evidence="1">
    <location>
        <begin position="292"/>
        <end position="318"/>
    </location>
</feature>
<dbReference type="Proteomes" id="UP001497525">
    <property type="component" value="Unassembled WGS sequence"/>
</dbReference>
<feature type="region of interest" description="Disordered" evidence="1">
    <location>
        <begin position="554"/>
        <end position="611"/>
    </location>
</feature>
<dbReference type="EMBL" id="CAXLJL010000157">
    <property type="protein sequence ID" value="CAL5133631.1"/>
    <property type="molecule type" value="Genomic_DNA"/>
</dbReference>
<sequence length="877" mass="95778">MALGAVAQWVDANTSEPQQVPVVFAKTKAVDTLPGCSSSKTPVQQAPDPTRSNQAKSQTELSKSQLVSSGSWSSSLSDSHKCGRVQTTNANSNSLHPPVRDPEKPNSSSSITVDSSVGTQPFLDMTTLIQLLKSPMFDQTNQASAILRGLIQQTLQTGTLQSPSPLTRTQFIGASLNSCPQSPKISSVGYGSGVYNTISFQSPTESIKMPVTESLHVNEKVQMEEDLYSHTFPAKSGKSIQLRFQPAGMSCSPQPYDSSSALSVYQESEKSTRTLPAGNSVDLSEVTCHLKETGPSNANDNLPNSLQEDGQSPLLHPYSRTSNRERYLLRILRITYHCPCRSSLNSGALLGQKPSSLNAYTCEDHECQIKQPRTCVTFQALLPSINYRHKISVGSITNTSPATGLRLAFTCSLAGNGPALEDFDSQKVAERLETWEQAGNMPGFRKQVLAALKETVRIMLKKLREEGFSAIILDADYVFFPFSGELRPVSCLRRDMSASSDSSVARIASCYNRGERPNENKLATSMGLDSETPSVVDREQEVWSEFVAGPRTRGVNRRPNTWHHGPEYMSQSYTETENPNPEIRKSEPTNEERRAAGDIKTRSETGKRWRRRPAESVTNECFFVHRQLSYIDGKHRWSQVSTDLSVEADACLEENYCRSDGSQAFKSVGSTNSTPPSPIHSARHSFVAPRPALNPGLVIPTSNLVIEDKLKTAPSSPRSEGGLHAENPIGEKLPNGDQVDAKDAQIRSTAQEIENRLRANPDLPLVVMPRGNNENPTGPANHQTGPLLFQLPHSKSAFVCLPGTSQNAPRVLTAPNNGALVVLPSPEHTPTQATSDPVQPLILTGPRAGYVLLITADNRYDYVHQSHLSGFMMNASQ</sequence>
<gene>
    <name evidence="2" type="ORF">CDAUBV1_LOCUS6894</name>
</gene>
<feature type="compositionally biased region" description="Low complexity" evidence="1">
    <location>
        <begin position="61"/>
        <end position="77"/>
    </location>
</feature>
<evidence type="ECO:0000256" key="1">
    <source>
        <dbReference type="SAM" id="MobiDB-lite"/>
    </source>
</evidence>
<feature type="region of interest" description="Disordered" evidence="1">
    <location>
        <begin position="712"/>
        <end position="741"/>
    </location>
</feature>
<organism evidence="2 3">
    <name type="scientific">Calicophoron daubneyi</name>
    <name type="common">Rumen fluke</name>
    <name type="synonym">Paramphistomum daubneyi</name>
    <dbReference type="NCBI Taxonomy" id="300641"/>
    <lineage>
        <taxon>Eukaryota</taxon>
        <taxon>Metazoa</taxon>
        <taxon>Spiralia</taxon>
        <taxon>Lophotrochozoa</taxon>
        <taxon>Platyhelminthes</taxon>
        <taxon>Trematoda</taxon>
        <taxon>Digenea</taxon>
        <taxon>Plagiorchiida</taxon>
        <taxon>Pronocephalata</taxon>
        <taxon>Paramphistomoidea</taxon>
        <taxon>Paramphistomidae</taxon>
        <taxon>Calicophoron</taxon>
    </lineage>
</organism>
<name>A0AAV2TBY4_CALDB</name>
<feature type="compositionally biased region" description="Polar residues" evidence="1">
    <location>
        <begin position="772"/>
        <end position="783"/>
    </location>
</feature>
<evidence type="ECO:0000313" key="3">
    <source>
        <dbReference type="Proteomes" id="UP001497525"/>
    </source>
</evidence>
<feature type="compositionally biased region" description="Polar residues" evidence="1">
    <location>
        <begin position="569"/>
        <end position="579"/>
    </location>
</feature>
<comment type="caution">
    <text evidence="2">The sequence shown here is derived from an EMBL/GenBank/DDBJ whole genome shotgun (WGS) entry which is preliminary data.</text>
</comment>
<feature type="compositionally biased region" description="Polar residues" evidence="1">
    <location>
        <begin position="85"/>
        <end position="95"/>
    </location>
</feature>
<dbReference type="AlphaFoldDB" id="A0AAV2TBY4"/>
<reference evidence="2" key="1">
    <citation type="submission" date="2024-06" db="EMBL/GenBank/DDBJ databases">
        <authorList>
            <person name="Liu X."/>
            <person name="Lenzi L."/>
            <person name="Haldenby T S."/>
            <person name="Uol C."/>
        </authorList>
    </citation>
    <scope>NUCLEOTIDE SEQUENCE</scope>
</reference>